<evidence type="ECO:0000256" key="2">
    <source>
        <dbReference type="ARBA" id="ARBA00007615"/>
    </source>
</evidence>
<feature type="signal peptide" evidence="10">
    <location>
        <begin position="1"/>
        <end position="23"/>
    </location>
</feature>
<reference evidence="12" key="1">
    <citation type="submission" date="2017-05" db="EMBL/GenBank/DDBJ databases">
        <title>Complete and WGS of Bordetella genogroups.</title>
        <authorList>
            <person name="Spilker T."/>
            <person name="Lipuma J."/>
        </authorList>
    </citation>
    <scope>NUCLEOTIDE SEQUENCE [LARGE SCALE GENOMIC DNA]</scope>
    <source>
        <strain evidence="12">AU18089</strain>
    </source>
</reference>
<dbReference type="Proteomes" id="UP000216947">
    <property type="component" value="Unassembled WGS sequence"/>
</dbReference>
<dbReference type="CDD" id="cd16325">
    <property type="entry name" value="LolA"/>
    <property type="match status" value="1"/>
</dbReference>
<dbReference type="OrthoDB" id="9787361at2"/>
<dbReference type="InterPro" id="IPR004564">
    <property type="entry name" value="OM_lipoprot_carrier_LolA-like"/>
</dbReference>
<comment type="caution">
    <text evidence="11">The sequence shown here is derived from an EMBL/GenBank/DDBJ whole genome shotgun (WGS) entry which is preliminary data.</text>
</comment>
<evidence type="ECO:0000313" key="11">
    <source>
        <dbReference type="EMBL" id="OZI24648.1"/>
    </source>
</evidence>
<evidence type="ECO:0000256" key="1">
    <source>
        <dbReference type="ARBA" id="ARBA00004418"/>
    </source>
</evidence>
<organism evidence="11 12">
    <name type="scientific">Bordetella genomosp. 7</name>
    <dbReference type="NCBI Taxonomy" id="1416805"/>
    <lineage>
        <taxon>Bacteria</taxon>
        <taxon>Pseudomonadati</taxon>
        <taxon>Pseudomonadota</taxon>
        <taxon>Betaproteobacteria</taxon>
        <taxon>Burkholderiales</taxon>
        <taxon>Alcaligenaceae</taxon>
        <taxon>Bordetella</taxon>
    </lineage>
</organism>
<dbReference type="RefSeq" id="WP_026638430.1">
    <property type="nucleotide sequence ID" value="NZ_NEVI01000005.1"/>
</dbReference>
<name>A0A261RHX3_9BORD</name>
<protein>
    <recommendedName>
        <fullName evidence="4 10">Outer-membrane lipoprotein carrier protein</fullName>
    </recommendedName>
</protein>
<dbReference type="InterPro" id="IPR029046">
    <property type="entry name" value="LolA/LolB/LppX"/>
</dbReference>
<comment type="subcellular location">
    <subcellularLocation>
        <location evidence="1 10">Periplasm</location>
    </subcellularLocation>
</comment>
<sequence precursor="true">MPGLRRLAATATLLLLCPLAAMAADARTQLKAFVAEIKTATGSFTQSTTGPQGNPQRPQSGTFAFQRPGKFKWAVSQPYEQLVVSDGQQVYQYDPDLAQVTVRKVDQAIGTSPAAILFGSGELEQAFEVSALPARDGMEWLRAKPRNADAGFAQVDIGMRGNLPARVELLDAFGQTTRVELSNIQANPALPAGEFGFTPPAGVDVVKM</sequence>
<evidence type="ECO:0000256" key="9">
    <source>
        <dbReference type="ARBA" id="ARBA00023186"/>
    </source>
</evidence>
<dbReference type="InterPro" id="IPR018323">
    <property type="entry name" value="OM_lipoprot_carrier_LolA_Pbac"/>
</dbReference>
<keyword evidence="7 10" id="KW-0574">Periplasm</keyword>
<keyword evidence="8 10" id="KW-0653">Protein transport</keyword>
<evidence type="ECO:0000256" key="3">
    <source>
        <dbReference type="ARBA" id="ARBA00011245"/>
    </source>
</evidence>
<keyword evidence="9 10" id="KW-0143">Chaperone</keyword>
<gene>
    <name evidence="10" type="primary">lolA</name>
    <name evidence="11" type="ORF">CAL19_03855</name>
</gene>
<comment type="subunit">
    <text evidence="3 10">Monomer.</text>
</comment>
<evidence type="ECO:0000256" key="5">
    <source>
        <dbReference type="ARBA" id="ARBA00022448"/>
    </source>
</evidence>
<comment type="similarity">
    <text evidence="2 10">Belongs to the LolA family.</text>
</comment>
<dbReference type="SUPFAM" id="SSF89392">
    <property type="entry name" value="Prokaryotic lipoproteins and lipoprotein localization factors"/>
    <property type="match status" value="1"/>
</dbReference>
<keyword evidence="12" id="KW-1185">Reference proteome</keyword>
<dbReference type="EMBL" id="NEVK01000003">
    <property type="protein sequence ID" value="OZI24648.1"/>
    <property type="molecule type" value="Genomic_DNA"/>
</dbReference>
<dbReference type="Pfam" id="PF03548">
    <property type="entry name" value="LolA"/>
    <property type="match status" value="1"/>
</dbReference>
<dbReference type="NCBIfam" id="NF000661">
    <property type="entry name" value="PRK00031.1-3"/>
    <property type="match status" value="1"/>
</dbReference>
<evidence type="ECO:0000256" key="7">
    <source>
        <dbReference type="ARBA" id="ARBA00022764"/>
    </source>
</evidence>
<dbReference type="PANTHER" id="PTHR35869:SF1">
    <property type="entry name" value="OUTER-MEMBRANE LIPOPROTEIN CARRIER PROTEIN"/>
    <property type="match status" value="1"/>
</dbReference>
<dbReference type="NCBIfam" id="TIGR00547">
    <property type="entry name" value="lolA"/>
    <property type="match status" value="1"/>
</dbReference>
<dbReference type="GO" id="GO:0042597">
    <property type="term" value="C:periplasmic space"/>
    <property type="evidence" value="ECO:0007669"/>
    <property type="project" value="UniProtKB-SubCell"/>
</dbReference>
<evidence type="ECO:0000256" key="4">
    <source>
        <dbReference type="ARBA" id="ARBA00014035"/>
    </source>
</evidence>
<dbReference type="AlphaFoldDB" id="A0A261RHX3"/>
<evidence type="ECO:0000256" key="10">
    <source>
        <dbReference type="HAMAP-Rule" id="MF_00240"/>
    </source>
</evidence>
<evidence type="ECO:0000256" key="6">
    <source>
        <dbReference type="ARBA" id="ARBA00022729"/>
    </source>
</evidence>
<dbReference type="HAMAP" id="MF_00240">
    <property type="entry name" value="LolA"/>
    <property type="match status" value="1"/>
</dbReference>
<feature type="chain" id="PRO_5013412650" description="Outer-membrane lipoprotein carrier protein" evidence="10">
    <location>
        <begin position="24"/>
        <end position="208"/>
    </location>
</feature>
<accession>A0A261RHX3</accession>
<dbReference type="PANTHER" id="PTHR35869">
    <property type="entry name" value="OUTER-MEMBRANE LIPOPROTEIN CARRIER PROTEIN"/>
    <property type="match status" value="1"/>
</dbReference>
<keyword evidence="11" id="KW-0449">Lipoprotein</keyword>
<dbReference type="GO" id="GO:0044874">
    <property type="term" value="P:lipoprotein localization to outer membrane"/>
    <property type="evidence" value="ECO:0007669"/>
    <property type="project" value="UniProtKB-UniRule"/>
</dbReference>
<proteinExistence type="inferred from homology"/>
<dbReference type="Gene3D" id="2.50.20.10">
    <property type="entry name" value="Lipoprotein localisation LolA/LolB/LppX"/>
    <property type="match status" value="1"/>
</dbReference>
<evidence type="ECO:0000256" key="8">
    <source>
        <dbReference type="ARBA" id="ARBA00022927"/>
    </source>
</evidence>
<keyword evidence="6 10" id="KW-0732">Signal</keyword>
<evidence type="ECO:0000313" key="12">
    <source>
        <dbReference type="Proteomes" id="UP000216947"/>
    </source>
</evidence>
<comment type="function">
    <text evidence="10">Participates in the translocation of lipoproteins from the inner membrane to the outer membrane. Only forms a complex with a lipoprotein if the residue after the N-terminal Cys is not an aspartate (The Asp acts as a targeting signal to indicate that the lipoprotein should stay in the inner membrane).</text>
</comment>
<dbReference type="GO" id="GO:0042953">
    <property type="term" value="P:lipoprotein transport"/>
    <property type="evidence" value="ECO:0007669"/>
    <property type="project" value="InterPro"/>
</dbReference>
<keyword evidence="5 10" id="KW-0813">Transport</keyword>